<name>T1KAC9_TETUR</name>
<dbReference type="Pfam" id="PF03357">
    <property type="entry name" value="Snf7"/>
    <property type="match status" value="1"/>
</dbReference>
<comment type="similarity">
    <text evidence="2">Belongs to the SNF7 family.</text>
</comment>
<evidence type="ECO:0008006" key="7">
    <source>
        <dbReference type="Google" id="ProtNLM"/>
    </source>
</evidence>
<dbReference type="GO" id="GO:0009898">
    <property type="term" value="C:cytoplasmic side of plasma membrane"/>
    <property type="evidence" value="ECO:0007669"/>
    <property type="project" value="TreeGrafter"/>
</dbReference>
<evidence type="ECO:0000313" key="6">
    <source>
        <dbReference type="Proteomes" id="UP000015104"/>
    </source>
</evidence>
<keyword evidence="6" id="KW-1185">Reference proteome</keyword>
<reference evidence="6" key="1">
    <citation type="submission" date="2011-08" db="EMBL/GenBank/DDBJ databases">
        <authorList>
            <person name="Rombauts S."/>
        </authorList>
    </citation>
    <scope>NUCLEOTIDE SEQUENCE</scope>
    <source>
        <strain evidence="6">London</strain>
    </source>
</reference>
<comment type="subcellular location">
    <subcellularLocation>
        <location evidence="1">Endosome</location>
    </subcellularLocation>
</comment>
<evidence type="ECO:0000313" key="5">
    <source>
        <dbReference type="EnsemblMetazoa" id="tetur07g08047.1"/>
    </source>
</evidence>
<dbReference type="EMBL" id="CAEY01001879">
    <property type="status" value="NOT_ANNOTATED_CDS"/>
    <property type="molecule type" value="Genomic_DNA"/>
</dbReference>
<dbReference type="AlphaFoldDB" id="T1KAC9"/>
<feature type="region of interest" description="Disordered" evidence="4">
    <location>
        <begin position="75"/>
        <end position="111"/>
    </location>
</feature>
<dbReference type="GO" id="GO:0006900">
    <property type="term" value="P:vesicle budding from membrane"/>
    <property type="evidence" value="ECO:0007669"/>
    <property type="project" value="TreeGrafter"/>
</dbReference>
<organism evidence="5 6">
    <name type="scientific">Tetranychus urticae</name>
    <name type="common">Two-spotted spider mite</name>
    <dbReference type="NCBI Taxonomy" id="32264"/>
    <lineage>
        <taxon>Eukaryota</taxon>
        <taxon>Metazoa</taxon>
        <taxon>Ecdysozoa</taxon>
        <taxon>Arthropoda</taxon>
        <taxon>Chelicerata</taxon>
        <taxon>Arachnida</taxon>
        <taxon>Acari</taxon>
        <taxon>Acariformes</taxon>
        <taxon>Trombidiformes</taxon>
        <taxon>Prostigmata</taxon>
        <taxon>Eleutherengona</taxon>
        <taxon>Raphignathae</taxon>
        <taxon>Tetranychoidea</taxon>
        <taxon>Tetranychidae</taxon>
        <taxon>Tetranychus</taxon>
    </lineage>
</organism>
<reference evidence="5" key="2">
    <citation type="submission" date="2015-06" db="UniProtKB">
        <authorList>
            <consortium name="EnsemblMetazoa"/>
        </authorList>
    </citation>
    <scope>IDENTIFICATION</scope>
</reference>
<dbReference type="EnsemblMetazoa" id="tetur07g08047.1">
    <property type="protein sequence ID" value="tetur07g08047.1"/>
    <property type="gene ID" value="tetur07g08047"/>
</dbReference>
<dbReference type="PANTHER" id="PTHR22761:SF10">
    <property type="entry name" value="GH13992P"/>
    <property type="match status" value="1"/>
</dbReference>
<dbReference type="InterPro" id="IPR005024">
    <property type="entry name" value="Snf7_fam"/>
</dbReference>
<evidence type="ECO:0000256" key="2">
    <source>
        <dbReference type="ARBA" id="ARBA00006190"/>
    </source>
</evidence>
<protein>
    <recommendedName>
        <fullName evidence="7">Charged multivesicular body protein 4b</fullName>
    </recommendedName>
</protein>
<dbReference type="HOGENOM" id="CLU_071097_0_2_1"/>
<dbReference type="Proteomes" id="UP000015104">
    <property type="component" value="Unassembled WGS sequence"/>
</dbReference>
<dbReference type="GO" id="GO:0000815">
    <property type="term" value="C:ESCRT III complex"/>
    <property type="evidence" value="ECO:0007669"/>
    <property type="project" value="TreeGrafter"/>
</dbReference>
<dbReference type="GO" id="GO:0032511">
    <property type="term" value="P:late endosome to vacuole transport via multivesicular body sorting pathway"/>
    <property type="evidence" value="ECO:0007669"/>
    <property type="project" value="TreeGrafter"/>
</dbReference>
<accession>T1KAC9</accession>
<dbReference type="GO" id="GO:0005771">
    <property type="term" value="C:multivesicular body"/>
    <property type="evidence" value="ECO:0007669"/>
    <property type="project" value="TreeGrafter"/>
</dbReference>
<evidence type="ECO:0000256" key="4">
    <source>
        <dbReference type="SAM" id="MobiDB-lite"/>
    </source>
</evidence>
<keyword evidence="3" id="KW-0967">Endosome</keyword>
<evidence type="ECO:0000256" key="1">
    <source>
        <dbReference type="ARBA" id="ARBA00004177"/>
    </source>
</evidence>
<dbReference type="STRING" id="32264.T1KAC9"/>
<dbReference type="PANTHER" id="PTHR22761">
    <property type="entry name" value="CHARGED MULTIVESICULAR BODY PROTEIN"/>
    <property type="match status" value="1"/>
</dbReference>
<evidence type="ECO:0000256" key="3">
    <source>
        <dbReference type="ARBA" id="ARBA00022753"/>
    </source>
</evidence>
<proteinExistence type="inferred from homology"/>
<dbReference type="eggNOG" id="KOG1656">
    <property type="taxonomic scope" value="Eukaryota"/>
</dbReference>
<sequence length="111" mass="12372">MSLAAKALKTVHSSMDVDKVEDLMEDVREQQQLSEEILNVITDRSMFGPAVDEDELLKELETMEQEELDKQLLDAGSLPEVPEAALVASGSKSKEKEPEEDELEALKQWAA</sequence>